<reference evidence="6" key="1">
    <citation type="submission" date="2024-02" db="UniProtKB">
        <authorList>
            <consortium name="WormBaseParasite"/>
        </authorList>
    </citation>
    <scope>IDENTIFICATION</scope>
</reference>
<keyword evidence="1" id="KW-0072">Autophagy</keyword>
<evidence type="ECO:0000259" key="4">
    <source>
        <dbReference type="Pfam" id="PF10377"/>
    </source>
</evidence>
<evidence type="ECO:0000256" key="3">
    <source>
        <dbReference type="SAM" id="Coils"/>
    </source>
</evidence>
<organism evidence="5 6">
    <name type="scientific">Mesorhabditis belari</name>
    <dbReference type="NCBI Taxonomy" id="2138241"/>
    <lineage>
        <taxon>Eukaryota</taxon>
        <taxon>Metazoa</taxon>
        <taxon>Ecdysozoa</taxon>
        <taxon>Nematoda</taxon>
        <taxon>Chromadorea</taxon>
        <taxon>Rhabditida</taxon>
        <taxon>Rhabditina</taxon>
        <taxon>Rhabditomorpha</taxon>
        <taxon>Rhabditoidea</taxon>
        <taxon>Rhabditidae</taxon>
        <taxon>Mesorhabditinae</taxon>
        <taxon>Mesorhabditis</taxon>
    </lineage>
</organism>
<sequence length="1197" mass="137388">MDYFSIFFVNRGYLFSLDIAAASQTVQRLQNFIFNEIHVKVQDQVLLTNAGQTLEANKNVSDYEGIGTAANPVYMFDRRFLRQEKDEMSSSQDIKQLHHRIEEAIEQAQRVEREDDPTKLYLDLPDRARDCKSAATAAIAVCAKLVQEHTLLNNGWTALMSNMDDSVKKMRSRATRFQKSRERVFALRDTAAPLLEDFDQCLEQLKGITIPLTLLTNIGRNSEMSLHDWIQSTDSNHSLEDLVIQVKDQFKKVDEWDTKRIGNELDKVFEQTRQNDYREIKGINIRLNQLDNSLRKAEEFEKRVAQAVSQILQTPQNRDMNSLANLMSEHCLSMHKIYDQLRELNKTCETFYKSKCELLANIKQRLTGWIVTAYEKLHIAHSEIVVYEEKFLGLKQRIDLVTQVKEAPVIYATAITEIIRRSAFQKEFTIWHQLHSDQCDKFSNDEGKIRKDFATKLEKHFLRCLFPGMFDELPQFFVPTSKMPKFDQKMPGIDDGYLHELRKNVSSLKAFLYVSVPQVFTRLTITHLSIPISQSQSITQLRRDDSFTTTFPVNNIAMLHKQYPSVAWSLAAEEGSDMSPRELPAMLARSPPSNFGPGSQSLYRFHAAPSLQNLEECQDDDLPAGTPRSMPIQIPGMHMHRAMGDLIHQMSKNSSQFSTPDDHFDGKEQFPMEGCTQRSITLEHLKPVAAELLKIKEDLEMIKGEMELSRETFEKELSTAMASIVRAVEIERETHENIVKGLNEEFEALKKSNKELEEIKMKQGDEIEKQKGKIEELEESLGKANEKNEKLEQDAVGHEEALKNVQNEVFKRLTIEYELARDDLQREHSRILEEKDEKIRHVHRELDRKNSEIERLKSDPDSDGYRTQIKNDIKQELEKEYKSRTDRITKSLQQKQDELIARHKKEVEFDSRKNLLDLQHQIKWVTEERNRLKTLLSETETNKESLEKITKEIEIAAANDAKELHVSSSYTVLSRTTSGTQTETPLAINPLSPLQLHDLAGLGSGLSSSERRGSAPNALLQSTYNQSTSIMEQSMMPIAQFYVDSSHPSQEDFTRVQSPEVPSMQEMNPDETAQTIACQTRVLMKNLDMMVTIQDIGDGATVLVLWDDKHNAFVIFSTSPYLHFVKESSVKKLGLAPGGNKKSWILAKVVKVDLCVIRKQDNRYNLPVEARVYRVEVDPIISESFTSSRSRASTTAI</sequence>
<dbReference type="WBParaSite" id="MBELARI_LOCUS12289">
    <property type="protein sequence ID" value="MBELARI_LOCUS12289"/>
    <property type="gene ID" value="MBELARI_LOCUS12289"/>
</dbReference>
<protein>
    <recommendedName>
        <fullName evidence="4">Autophagy-related protein 11 C-terminal domain-containing protein</fullName>
    </recommendedName>
</protein>
<dbReference type="InterPro" id="IPR040040">
    <property type="entry name" value="ATG11"/>
</dbReference>
<dbReference type="GO" id="GO:0061709">
    <property type="term" value="P:reticulophagy"/>
    <property type="evidence" value="ECO:0007669"/>
    <property type="project" value="TreeGrafter"/>
</dbReference>
<dbReference type="Proteomes" id="UP000887575">
    <property type="component" value="Unassembled WGS sequence"/>
</dbReference>
<dbReference type="GO" id="GO:0034517">
    <property type="term" value="P:ribophagy"/>
    <property type="evidence" value="ECO:0007669"/>
    <property type="project" value="TreeGrafter"/>
</dbReference>
<evidence type="ECO:0000256" key="2">
    <source>
        <dbReference type="ARBA" id="ARBA00023054"/>
    </source>
</evidence>
<dbReference type="PANTHER" id="PTHR13222:SF1">
    <property type="entry name" value="RB1-INDUCIBLE COILED-COIL PROTEIN 1"/>
    <property type="match status" value="1"/>
</dbReference>
<dbReference type="GO" id="GO:0000045">
    <property type="term" value="P:autophagosome assembly"/>
    <property type="evidence" value="ECO:0007669"/>
    <property type="project" value="InterPro"/>
</dbReference>
<accession>A0AAF3EE95</accession>
<dbReference type="GO" id="GO:0034727">
    <property type="term" value="P:piecemeal microautophagy of the nucleus"/>
    <property type="evidence" value="ECO:0007669"/>
    <property type="project" value="TreeGrafter"/>
</dbReference>
<dbReference type="AlphaFoldDB" id="A0AAF3EE95"/>
<evidence type="ECO:0000313" key="6">
    <source>
        <dbReference type="WBParaSite" id="MBELARI_LOCUS12289"/>
    </source>
</evidence>
<dbReference type="Pfam" id="PF10377">
    <property type="entry name" value="ATG11"/>
    <property type="match status" value="1"/>
</dbReference>
<evidence type="ECO:0000256" key="1">
    <source>
        <dbReference type="ARBA" id="ARBA00023006"/>
    </source>
</evidence>
<dbReference type="GO" id="GO:0000422">
    <property type="term" value="P:autophagy of mitochondrion"/>
    <property type="evidence" value="ECO:0007669"/>
    <property type="project" value="TreeGrafter"/>
</dbReference>
<dbReference type="GO" id="GO:0060090">
    <property type="term" value="F:molecular adaptor activity"/>
    <property type="evidence" value="ECO:0007669"/>
    <property type="project" value="TreeGrafter"/>
</dbReference>
<keyword evidence="2 3" id="KW-0175">Coiled coil</keyword>
<feature type="coiled-coil region" evidence="3">
    <location>
        <begin position="832"/>
        <end position="859"/>
    </location>
</feature>
<proteinExistence type="predicted"/>
<dbReference type="Gene3D" id="3.10.20.90">
    <property type="entry name" value="Phosphatidylinositol 3-kinase Catalytic Subunit, Chain A, domain 1"/>
    <property type="match status" value="1"/>
</dbReference>
<dbReference type="PANTHER" id="PTHR13222">
    <property type="entry name" value="RB1-INDUCIBLE COILED-COIL"/>
    <property type="match status" value="1"/>
</dbReference>
<name>A0AAF3EE95_9BILA</name>
<feature type="coiled-coil region" evidence="3">
    <location>
        <begin position="725"/>
        <end position="808"/>
    </location>
</feature>
<dbReference type="GO" id="GO:1990316">
    <property type="term" value="C:Atg1/ULK1 kinase complex"/>
    <property type="evidence" value="ECO:0007669"/>
    <property type="project" value="TreeGrafter"/>
</dbReference>
<feature type="domain" description="Autophagy-related protein 11 C-terminal" evidence="4">
    <location>
        <begin position="1083"/>
        <end position="1178"/>
    </location>
</feature>
<keyword evidence="5" id="KW-1185">Reference proteome</keyword>
<dbReference type="InterPro" id="IPR019460">
    <property type="entry name" value="Atg11_C"/>
</dbReference>
<dbReference type="GO" id="GO:0061723">
    <property type="term" value="P:glycophagy"/>
    <property type="evidence" value="ECO:0007669"/>
    <property type="project" value="TreeGrafter"/>
</dbReference>
<dbReference type="GO" id="GO:0034045">
    <property type="term" value="C:phagophore assembly site membrane"/>
    <property type="evidence" value="ECO:0007669"/>
    <property type="project" value="TreeGrafter"/>
</dbReference>
<evidence type="ECO:0000313" key="5">
    <source>
        <dbReference type="Proteomes" id="UP000887575"/>
    </source>
</evidence>
<dbReference type="GO" id="GO:0019901">
    <property type="term" value="F:protein kinase binding"/>
    <property type="evidence" value="ECO:0007669"/>
    <property type="project" value="TreeGrafter"/>
</dbReference>